<evidence type="ECO:0000256" key="1">
    <source>
        <dbReference type="ARBA" id="ARBA00023015"/>
    </source>
</evidence>
<dbReference type="SMART" id="SM00342">
    <property type="entry name" value="HTH_ARAC"/>
    <property type="match status" value="1"/>
</dbReference>
<sequence length="387" mass="43443">MRSLPRVALLLDGARGWDAGLLRGLARYANLHRSWQFLRPAATYYQRFSGLADTSLQALLKHRPDAVIMHESEMSNHLVRSGIPTIVIPIRPVNPDRFYITCDNAAVGEIAAEHLVGQGLTHFAFVGYSDVRWSQQRLEAYRDYLVAQGHPVHQRLVPLGSDDSKRAQLHRGMIHWLRELPKPIGVFVGNDDLARALSELCLSTGITIPDEISLIGTDNDELICELNSPPLTSIPFATEKAGYETAELLECLLRGRTPESNTVNAAALQVVVRRSTDRLAIEDIEVVKAVKFIREHVSQIIQVSDVVKATMLSQRTLHNRFKAKMGHSIRKEINRERAKYVAGLLESTSLSISQIAWKLGYADDAHLVRFFQREMGQTPGAYRRQLT</sequence>
<protein>
    <submittedName>
        <fullName evidence="5">Xylose operon regulatory protein</fullName>
    </submittedName>
</protein>
<evidence type="ECO:0000313" key="6">
    <source>
        <dbReference type="Proteomes" id="UP000315750"/>
    </source>
</evidence>
<dbReference type="InterPro" id="IPR028082">
    <property type="entry name" value="Peripla_BP_I"/>
</dbReference>
<dbReference type="Pfam" id="PF12833">
    <property type="entry name" value="HTH_18"/>
    <property type="match status" value="1"/>
</dbReference>
<dbReference type="AlphaFoldDB" id="A0A518AR73"/>
<dbReference type="CDD" id="cd01543">
    <property type="entry name" value="PBP1_XylR"/>
    <property type="match status" value="1"/>
</dbReference>
<dbReference type="InterPro" id="IPR018060">
    <property type="entry name" value="HTH_AraC"/>
</dbReference>
<dbReference type="PROSITE" id="PS01124">
    <property type="entry name" value="HTH_ARAC_FAMILY_2"/>
    <property type="match status" value="1"/>
</dbReference>
<dbReference type="Pfam" id="PF13377">
    <property type="entry name" value="Peripla_BP_3"/>
    <property type="match status" value="1"/>
</dbReference>
<dbReference type="PROSITE" id="PS00041">
    <property type="entry name" value="HTH_ARAC_FAMILY_1"/>
    <property type="match status" value="1"/>
</dbReference>
<dbReference type="InterPro" id="IPR009057">
    <property type="entry name" value="Homeodomain-like_sf"/>
</dbReference>
<dbReference type="InterPro" id="IPR018062">
    <property type="entry name" value="HTH_AraC-typ_CS"/>
</dbReference>
<gene>
    <name evidence="5" type="primary">xylR_8</name>
    <name evidence="5" type="ORF">Pan181_34200</name>
</gene>
<evidence type="ECO:0000259" key="4">
    <source>
        <dbReference type="PROSITE" id="PS01124"/>
    </source>
</evidence>
<keyword evidence="6" id="KW-1185">Reference proteome</keyword>
<accession>A0A518AR73</accession>
<keyword evidence="3" id="KW-0804">Transcription</keyword>
<dbReference type="Gene3D" id="1.10.10.60">
    <property type="entry name" value="Homeodomain-like"/>
    <property type="match status" value="1"/>
</dbReference>
<dbReference type="EMBL" id="CP036278">
    <property type="protein sequence ID" value="QDU57206.1"/>
    <property type="molecule type" value="Genomic_DNA"/>
</dbReference>
<feature type="domain" description="HTH araC/xylS-type" evidence="4">
    <location>
        <begin position="287"/>
        <end position="385"/>
    </location>
</feature>
<reference evidence="5 6" key="1">
    <citation type="submission" date="2019-02" db="EMBL/GenBank/DDBJ databases">
        <title>Deep-cultivation of Planctomycetes and their phenomic and genomic characterization uncovers novel biology.</title>
        <authorList>
            <person name="Wiegand S."/>
            <person name="Jogler M."/>
            <person name="Boedeker C."/>
            <person name="Pinto D."/>
            <person name="Vollmers J."/>
            <person name="Rivas-Marin E."/>
            <person name="Kohn T."/>
            <person name="Peeters S.H."/>
            <person name="Heuer A."/>
            <person name="Rast P."/>
            <person name="Oberbeckmann S."/>
            <person name="Bunk B."/>
            <person name="Jeske O."/>
            <person name="Meyerdierks A."/>
            <person name="Storesund J.E."/>
            <person name="Kallscheuer N."/>
            <person name="Luecker S."/>
            <person name="Lage O.M."/>
            <person name="Pohl T."/>
            <person name="Merkel B.J."/>
            <person name="Hornburger P."/>
            <person name="Mueller R.-W."/>
            <person name="Bruemmer F."/>
            <person name="Labrenz M."/>
            <person name="Spormann A.M."/>
            <person name="Op den Camp H."/>
            <person name="Overmann J."/>
            <person name="Amann R."/>
            <person name="Jetten M.S.M."/>
            <person name="Mascher T."/>
            <person name="Medema M.H."/>
            <person name="Devos D.P."/>
            <person name="Kaster A.-K."/>
            <person name="Ovreas L."/>
            <person name="Rohde M."/>
            <person name="Galperin M.Y."/>
            <person name="Jogler C."/>
        </authorList>
    </citation>
    <scope>NUCLEOTIDE SEQUENCE [LARGE SCALE GENOMIC DNA]</scope>
    <source>
        <strain evidence="5 6">Pan181</strain>
    </source>
</reference>
<dbReference type="Gene3D" id="3.40.50.2300">
    <property type="match status" value="2"/>
</dbReference>
<name>A0A518AR73_9BACT</name>
<dbReference type="PANTHER" id="PTHR30146">
    <property type="entry name" value="LACI-RELATED TRANSCRIPTIONAL REPRESSOR"/>
    <property type="match status" value="1"/>
</dbReference>
<dbReference type="OrthoDB" id="9795616at2"/>
<dbReference type="GO" id="GO:0003700">
    <property type="term" value="F:DNA-binding transcription factor activity"/>
    <property type="evidence" value="ECO:0007669"/>
    <property type="project" value="InterPro"/>
</dbReference>
<dbReference type="SUPFAM" id="SSF53822">
    <property type="entry name" value="Periplasmic binding protein-like I"/>
    <property type="match status" value="1"/>
</dbReference>
<dbReference type="InterPro" id="IPR046335">
    <property type="entry name" value="LacI/GalR-like_sensor"/>
</dbReference>
<dbReference type="Proteomes" id="UP000315750">
    <property type="component" value="Chromosome"/>
</dbReference>
<dbReference type="SUPFAM" id="SSF46689">
    <property type="entry name" value="Homeodomain-like"/>
    <property type="match status" value="1"/>
</dbReference>
<dbReference type="PANTHER" id="PTHR30146:SF24">
    <property type="entry name" value="XYLOSE OPERON REGULATORY PROTEIN"/>
    <property type="match status" value="1"/>
</dbReference>
<dbReference type="KEGG" id="amuc:Pan181_34200"/>
<evidence type="ECO:0000256" key="2">
    <source>
        <dbReference type="ARBA" id="ARBA00023125"/>
    </source>
</evidence>
<keyword evidence="2" id="KW-0238">DNA-binding</keyword>
<proteinExistence type="predicted"/>
<dbReference type="RefSeq" id="WP_145248219.1">
    <property type="nucleotide sequence ID" value="NZ_CP036278.1"/>
</dbReference>
<dbReference type="GO" id="GO:0000976">
    <property type="term" value="F:transcription cis-regulatory region binding"/>
    <property type="evidence" value="ECO:0007669"/>
    <property type="project" value="TreeGrafter"/>
</dbReference>
<evidence type="ECO:0000256" key="3">
    <source>
        <dbReference type="ARBA" id="ARBA00023163"/>
    </source>
</evidence>
<evidence type="ECO:0000313" key="5">
    <source>
        <dbReference type="EMBL" id="QDU57206.1"/>
    </source>
</evidence>
<organism evidence="5 6">
    <name type="scientific">Aeoliella mucimassa</name>
    <dbReference type="NCBI Taxonomy" id="2527972"/>
    <lineage>
        <taxon>Bacteria</taxon>
        <taxon>Pseudomonadati</taxon>
        <taxon>Planctomycetota</taxon>
        <taxon>Planctomycetia</taxon>
        <taxon>Pirellulales</taxon>
        <taxon>Lacipirellulaceae</taxon>
        <taxon>Aeoliella</taxon>
    </lineage>
</organism>
<keyword evidence="1" id="KW-0805">Transcription regulation</keyword>